<protein>
    <submittedName>
        <fullName evidence="2">Uncharacterized protein</fullName>
    </submittedName>
</protein>
<evidence type="ECO:0000313" key="2">
    <source>
        <dbReference type="EnsemblMetazoa" id="GAUT020756-PA"/>
    </source>
</evidence>
<accession>A0A1A9UZH2</accession>
<proteinExistence type="predicted"/>
<feature type="chain" id="PRO_5008398919" evidence="1">
    <location>
        <begin position="23"/>
        <end position="236"/>
    </location>
</feature>
<name>A0A1A9UZH2_GLOAU</name>
<reference evidence="2" key="1">
    <citation type="submission" date="2020-05" db="UniProtKB">
        <authorList>
            <consortium name="EnsemblMetazoa"/>
        </authorList>
    </citation>
    <scope>IDENTIFICATION</scope>
    <source>
        <strain evidence="2">TTRI</strain>
    </source>
</reference>
<dbReference type="AlphaFoldDB" id="A0A1A9UZH2"/>
<evidence type="ECO:0000313" key="3">
    <source>
        <dbReference type="Proteomes" id="UP000078200"/>
    </source>
</evidence>
<evidence type="ECO:0000256" key="1">
    <source>
        <dbReference type="SAM" id="SignalP"/>
    </source>
</evidence>
<dbReference type="EnsemblMetazoa" id="GAUT020756-RA">
    <property type="protein sequence ID" value="GAUT020756-PA"/>
    <property type="gene ID" value="GAUT020756"/>
</dbReference>
<sequence length="236" mass="26407">MALAATIAIVWLSCCCIRNANSNRLPKASEEVVDAISYTSSASLTDEHFSLLNNDFRDFNEGSFQALLDRYTKATTSSFSNSSKFAAIESNKKDFAGFGDMPIHLLKSLRYILLKDDIKSCEALKMMIKNDTVTMVFLLVCSTLVYSPSQTHFSLVGNIKNAAPLKNGYGNEMLGPNGNSCYSYVIFTEYFRAYQPSSEIHLTDSLKYVQLIAKRLITERRFLSTLLVEKLHRSVG</sequence>
<organism evidence="2 3">
    <name type="scientific">Glossina austeni</name>
    <name type="common">Savannah tsetse fly</name>
    <dbReference type="NCBI Taxonomy" id="7395"/>
    <lineage>
        <taxon>Eukaryota</taxon>
        <taxon>Metazoa</taxon>
        <taxon>Ecdysozoa</taxon>
        <taxon>Arthropoda</taxon>
        <taxon>Hexapoda</taxon>
        <taxon>Insecta</taxon>
        <taxon>Pterygota</taxon>
        <taxon>Neoptera</taxon>
        <taxon>Endopterygota</taxon>
        <taxon>Diptera</taxon>
        <taxon>Brachycera</taxon>
        <taxon>Muscomorpha</taxon>
        <taxon>Hippoboscoidea</taxon>
        <taxon>Glossinidae</taxon>
        <taxon>Glossina</taxon>
    </lineage>
</organism>
<feature type="signal peptide" evidence="1">
    <location>
        <begin position="1"/>
        <end position="22"/>
    </location>
</feature>
<dbReference type="Proteomes" id="UP000078200">
    <property type="component" value="Unassembled WGS sequence"/>
</dbReference>
<dbReference type="VEuPathDB" id="VectorBase:GAUT020756"/>
<keyword evidence="1" id="KW-0732">Signal</keyword>
<keyword evidence="3" id="KW-1185">Reference proteome</keyword>